<dbReference type="Proteomes" id="UP001055811">
    <property type="component" value="Linkage Group LG01"/>
</dbReference>
<protein>
    <submittedName>
        <fullName evidence="1">Uncharacterized protein</fullName>
    </submittedName>
</protein>
<evidence type="ECO:0000313" key="2">
    <source>
        <dbReference type="Proteomes" id="UP001055811"/>
    </source>
</evidence>
<proteinExistence type="predicted"/>
<gene>
    <name evidence="1" type="ORF">L2E82_03180</name>
</gene>
<keyword evidence="2" id="KW-1185">Reference proteome</keyword>
<comment type="caution">
    <text evidence="1">The sequence shown here is derived from an EMBL/GenBank/DDBJ whole genome shotgun (WGS) entry which is preliminary data.</text>
</comment>
<dbReference type="EMBL" id="CM042009">
    <property type="protein sequence ID" value="KAI3790262.1"/>
    <property type="molecule type" value="Genomic_DNA"/>
</dbReference>
<accession>A0ACB9H414</accession>
<reference evidence="2" key="1">
    <citation type="journal article" date="2022" name="Mol. Ecol. Resour.">
        <title>The genomes of chicory, endive, great burdock and yacon provide insights into Asteraceae palaeo-polyploidization history and plant inulin production.</title>
        <authorList>
            <person name="Fan W."/>
            <person name="Wang S."/>
            <person name="Wang H."/>
            <person name="Wang A."/>
            <person name="Jiang F."/>
            <person name="Liu H."/>
            <person name="Zhao H."/>
            <person name="Xu D."/>
            <person name="Zhang Y."/>
        </authorList>
    </citation>
    <scope>NUCLEOTIDE SEQUENCE [LARGE SCALE GENOMIC DNA]</scope>
    <source>
        <strain evidence="2">cv. Punajuju</strain>
    </source>
</reference>
<sequence length="218" mass="24881">MFIEWRLQRHSPFTTKRTLFLSNSQLEVPIQSGATSLFFQVVGVPVTFNGDLKNQFVQPNVGFDTICKVNSQLISNVCTYALSAEKYYYFIRLMGRKASHVALECTLQSHPNMVILVSWRYPASRRAYRKHPCNLCAITRLLQSTILESVGCIWFDRSEAKDREIVARKLREHVEGADNNPLLIFPEGTCVNNHYSIMFKKGPFELGLTEPVHSTGPH</sequence>
<reference evidence="1 2" key="2">
    <citation type="journal article" date="2022" name="Mol. Ecol. Resour.">
        <title>The genomes of chicory, endive, great burdock and yacon provide insights into Asteraceae paleo-polyploidization history and plant inulin production.</title>
        <authorList>
            <person name="Fan W."/>
            <person name="Wang S."/>
            <person name="Wang H."/>
            <person name="Wang A."/>
            <person name="Jiang F."/>
            <person name="Liu H."/>
            <person name="Zhao H."/>
            <person name="Xu D."/>
            <person name="Zhang Y."/>
        </authorList>
    </citation>
    <scope>NUCLEOTIDE SEQUENCE [LARGE SCALE GENOMIC DNA]</scope>
    <source>
        <strain evidence="2">cv. Punajuju</strain>
        <tissue evidence="1">Leaves</tissue>
    </source>
</reference>
<name>A0ACB9H414_CICIN</name>
<evidence type="ECO:0000313" key="1">
    <source>
        <dbReference type="EMBL" id="KAI3790262.1"/>
    </source>
</evidence>
<organism evidence="1 2">
    <name type="scientific">Cichorium intybus</name>
    <name type="common">Chicory</name>
    <dbReference type="NCBI Taxonomy" id="13427"/>
    <lineage>
        <taxon>Eukaryota</taxon>
        <taxon>Viridiplantae</taxon>
        <taxon>Streptophyta</taxon>
        <taxon>Embryophyta</taxon>
        <taxon>Tracheophyta</taxon>
        <taxon>Spermatophyta</taxon>
        <taxon>Magnoliopsida</taxon>
        <taxon>eudicotyledons</taxon>
        <taxon>Gunneridae</taxon>
        <taxon>Pentapetalae</taxon>
        <taxon>asterids</taxon>
        <taxon>campanulids</taxon>
        <taxon>Asterales</taxon>
        <taxon>Asteraceae</taxon>
        <taxon>Cichorioideae</taxon>
        <taxon>Cichorieae</taxon>
        <taxon>Cichoriinae</taxon>
        <taxon>Cichorium</taxon>
    </lineage>
</organism>